<keyword evidence="2" id="KW-0378">Hydrolase</keyword>
<reference evidence="3" key="2">
    <citation type="submission" date="2021-04" db="EMBL/GenBank/DDBJ databases">
        <authorList>
            <person name="Gilroy R."/>
        </authorList>
    </citation>
    <scope>NUCLEOTIDE SEQUENCE</scope>
    <source>
        <strain evidence="3">CHK179-7159</strain>
    </source>
</reference>
<protein>
    <submittedName>
        <fullName evidence="3">Acyl-CoA thioesterase</fullName>
    </submittedName>
</protein>
<dbReference type="InterPro" id="IPR029069">
    <property type="entry name" value="HotDog_dom_sf"/>
</dbReference>
<dbReference type="AlphaFoldDB" id="A0A9D2I7A8"/>
<comment type="similarity">
    <text evidence="1">Belongs to the 4-hydroxybenzoyl-CoA thioesterase family.</text>
</comment>
<evidence type="ECO:0000256" key="2">
    <source>
        <dbReference type="ARBA" id="ARBA00022801"/>
    </source>
</evidence>
<dbReference type="EMBL" id="DWYY01000080">
    <property type="protein sequence ID" value="HJA93004.1"/>
    <property type="molecule type" value="Genomic_DNA"/>
</dbReference>
<evidence type="ECO:0000313" key="3">
    <source>
        <dbReference type="EMBL" id="HJA93004.1"/>
    </source>
</evidence>
<evidence type="ECO:0000256" key="1">
    <source>
        <dbReference type="ARBA" id="ARBA00005953"/>
    </source>
</evidence>
<gene>
    <name evidence="3" type="ORF">H9717_07790</name>
</gene>
<dbReference type="SUPFAM" id="SSF54637">
    <property type="entry name" value="Thioesterase/thiol ester dehydrase-isomerase"/>
    <property type="match status" value="1"/>
</dbReference>
<dbReference type="GO" id="GO:0047617">
    <property type="term" value="F:fatty acyl-CoA hydrolase activity"/>
    <property type="evidence" value="ECO:0007669"/>
    <property type="project" value="TreeGrafter"/>
</dbReference>
<dbReference type="NCBIfam" id="TIGR00051">
    <property type="entry name" value="YbgC/FadM family acyl-CoA thioesterase"/>
    <property type="match status" value="1"/>
</dbReference>
<reference evidence="3" key="1">
    <citation type="journal article" date="2021" name="PeerJ">
        <title>Extensive microbial diversity within the chicken gut microbiome revealed by metagenomics and culture.</title>
        <authorList>
            <person name="Gilroy R."/>
            <person name="Ravi A."/>
            <person name="Getino M."/>
            <person name="Pursley I."/>
            <person name="Horton D.L."/>
            <person name="Alikhan N.F."/>
            <person name="Baker D."/>
            <person name="Gharbi K."/>
            <person name="Hall N."/>
            <person name="Watson M."/>
            <person name="Adriaenssens E.M."/>
            <person name="Foster-Nyarko E."/>
            <person name="Jarju S."/>
            <person name="Secka A."/>
            <person name="Antonio M."/>
            <person name="Oren A."/>
            <person name="Chaudhuri R.R."/>
            <person name="La Ragione R."/>
            <person name="Hildebrand F."/>
            <person name="Pallen M.J."/>
        </authorList>
    </citation>
    <scope>NUCLEOTIDE SEQUENCE</scope>
    <source>
        <strain evidence="3">CHK179-7159</strain>
    </source>
</reference>
<dbReference type="PIRSF" id="PIRSF003230">
    <property type="entry name" value="YbgC"/>
    <property type="match status" value="1"/>
</dbReference>
<dbReference type="Proteomes" id="UP000886858">
    <property type="component" value="Unassembled WGS sequence"/>
</dbReference>
<comment type="caution">
    <text evidence="3">The sequence shown here is derived from an EMBL/GenBank/DDBJ whole genome shotgun (WGS) entry which is preliminary data.</text>
</comment>
<dbReference type="Gene3D" id="3.10.129.10">
    <property type="entry name" value="Hotdog Thioesterase"/>
    <property type="match status" value="1"/>
</dbReference>
<dbReference type="Pfam" id="PF13279">
    <property type="entry name" value="4HBT_2"/>
    <property type="match status" value="1"/>
</dbReference>
<dbReference type="InterPro" id="IPR050563">
    <property type="entry name" value="4-hydroxybenzoyl-CoA_TE"/>
</dbReference>
<dbReference type="PANTHER" id="PTHR31793:SF27">
    <property type="entry name" value="NOVEL THIOESTERASE SUPERFAMILY DOMAIN AND SAPOSIN A-TYPE DOMAIN CONTAINING PROTEIN (0610012H03RIK)"/>
    <property type="match status" value="1"/>
</dbReference>
<dbReference type="CDD" id="cd00586">
    <property type="entry name" value="4HBT"/>
    <property type="match status" value="1"/>
</dbReference>
<dbReference type="PANTHER" id="PTHR31793">
    <property type="entry name" value="4-HYDROXYBENZOYL-COA THIOESTERASE FAMILY MEMBER"/>
    <property type="match status" value="1"/>
</dbReference>
<proteinExistence type="inferred from homology"/>
<sequence length="145" mass="16943">MIEIKNYGRKVQYYETDRMGIVHHSNYIRWMEEARLDALGQIGIPYDKIEAAGILIPVLEVSCEYRISFRFGEEFSIRVLPDRFSGIKMSLRYEIYGAQDGKLHAAGHTGHCFLDRSMKPVHLKRDHPEIYERLATYMTKETENA</sequence>
<evidence type="ECO:0000313" key="4">
    <source>
        <dbReference type="Proteomes" id="UP000886858"/>
    </source>
</evidence>
<accession>A0A9D2I7A8</accession>
<name>A0A9D2I7A8_9FIRM</name>
<organism evidence="3 4">
    <name type="scientific">Candidatus Eisenbergiella merdipullorum</name>
    <dbReference type="NCBI Taxonomy" id="2838553"/>
    <lineage>
        <taxon>Bacteria</taxon>
        <taxon>Bacillati</taxon>
        <taxon>Bacillota</taxon>
        <taxon>Clostridia</taxon>
        <taxon>Lachnospirales</taxon>
        <taxon>Lachnospiraceae</taxon>
        <taxon>Eisenbergiella</taxon>
    </lineage>
</organism>
<dbReference type="InterPro" id="IPR006684">
    <property type="entry name" value="YbgC/YbaW"/>
</dbReference>